<sequence>MSESTSLAMLKFVCLFCISGILEGIRCLSGPRLREGARNTLAVGLEKGRSRGTVLYWRQRWLDLLGKWPGFEAGQSAWIPGTSLRPLTVA</sequence>
<evidence type="ECO:0000313" key="2">
    <source>
        <dbReference type="EMBL" id="MBX29324.1"/>
    </source>
</evidence>
<proteinExistence type="predicted"/>
<organism evidence="2">
    <name type="scientific">Rhizophora mucronata</name>
    <name type="common">Asiatic mangrove</name>
    <dbReference type="NCBI Taxonomy" id="61149"/>
    <lineage>
        <taxon>Eukaryota</taxon>
        <taxon>Viridiplantae</taxon>
        <taxon>Streptophyta</taxon>
        <taxon>Embryophyta</taxon>
        <taxon>Tracheophyta</taxon>
        <taxon>Spermatophyta</taxon>
        <taxon>Magnoliopsida</taxon>
        <taxon>eudicotyledons</taxon>
        <taxon>Gunneridae</taxon>
        <taxon>Pentapetalae</taxon>
        <taxon>rosids</taxon>
        <taxon>fabids</taxon>
        <taxon>Malpighiales</taxon>
        <taxon>Rhizophoraceae</taxon>
        <taxon>Rhizophora</taxon>
    </lineage>
</organism>
<feature type="signal peptide" evidence="1">
    <location>
        <begin position="1"/>
        <end position="24"/>
    </location>
</feature>
<keyword evidence="1" id="KW-0732">Signal</keyword>
<evidence type="ECO:0000256" key="1">
    <source>
        <dbReference type="SAM" id="SignalP"/>
    </source>
</evidence>
<protein>
    <submittedName>
        <fullName evidence="2">Protein tas</fullName>
    </submittedName>
</protein>
<dbReference type="AlphaFoldDB" id="A0A2P2MGH8"/>
<name>A0A2P2MGH8_RHIMU</name>
<dbReference type="EMBL" id="GGEC01048840">
    <property type="protein sequence ID" value="MBX29324.1"/>
    <property type="molecule type" value="Transcribed_RNA"/>
</dbReference>
<reference evidence="2" key="1">
    <citation type="submission" date="2018-02" db="EMBL/GenBank/DDBJ databases">
        <title>Rhizophora mucronata_Transcriptome.</title>
        <authorList>
            <person name="Meera S.P."/>
            <person name="Sreeshan A."/>
            <person name="Augustine A."/>
        </authorList>
    </citation>
    <scope>NUCLEOTIDE SEQUENCE</scope>
    <source>
        <tissue evidence="2">Leaf</tissue>
    </source>
</reference>
<accession>A0A2P2MGH8</accession>
<feature type="chain" id="PRO_5015193340" evidence="1">
    <location>
        <begin position="25"/>
        <end position="90"/>
    </location>
</feature>